<name>A0A0M3K9M6_ANISI</name>
<reference evidence="3" key="1">
    <citation type="submission" date="2017-02" db="UniProtKB">
        <authorList>
            <consortium name="WormBaseParasite"/>
        </authorList>
    </citation>
    <scope>IDENTIFICATION</scope>
</reference>
<dbReference type="OrthoDB" id="10418881at2759"/>
<sequence length="314" mass="35593">MTQFIRNPISEPIQAITEARAALEAAHSSMDLIGSKTNEIPRTIAKVLSLLEQLSVQCEPDKIRDETKRLHATIDDCAQEAFILEDRFQMAIKLTDSTSAKLGRSGFMLLGDVKHFWERTVSFCGEISKLIEYTLDSSCNAFIAIILEQLDKISTKSKFRLKDRTRHEIYQISLACVAYALSVRHLTNAYSAFSNEFLLPQVNVISRYPLLGNSEIELAHAHDQFKEANMACMKEIDRVVKQNRATSKRRSILELDLGLDLHLSDISLDLDEFLTPIAEFKSHSHSKQTDSFIENKSSSVFEKFRANFTKKASL</sequence>
<evidence type="ECO:0000313" key="3">
    <source>
        <dbReference type="WBParaSite" id="ASIM_0001767001-mRNA-1"/>
    </source>
</evidence>
<dbReference type="AlphaFoldDB" id="A0A0M3K9M6"/>
<protein>
    <submittedName>
        <fullName evidence="3">BRO1 domain-containing protein</fullName>
    </submittedName>
</protein>
<dbReference type="Proteomes" id="UP000267096">
    <property type="component" value="Unassembled WGS sequence"/>
</dbReference>
<proteinExistence type="predicted"/>
<organism evidence="3">
    <name type="scientific">Anisakis simplex</name>
    <name type="common">Herring worm</name>
    <dbReference type="NCBI Taxonomy" id="6269"/>
    <lineage>
        <taxon>Eukaryota</taxon>
        <taxon>Metazoa</taxon>
        <taxon>Ecdysozoa</taxon>
        <taxon>Nematoda</taxon>
        <taxon>Chromadorea</taxon>
        <taxon>Rhabditida</taxon>
        <taxon>Spirurina</taxon>
        <taxon>Ascaridomorpha</taxon>
        <taxon>Ascaridoidea</taxon>
        <taxon>Anisakidae</taxon>
        <taxon>Anisakis</taxon>
        <taxon>Anisakis simplex complex</taxon>
    </lineage>
</organism>
<reference evidence="1 2" key="2">
    <citation type="submission" date="2018-11" db="EMBL/GenBank/DDBJ databases">
        <authorList>
            <consortium name="Pathogen Informatics"/>
        </authorList>
    </citation>
    <scope>NUCLEOTIDE SEQUENCE [LARGE SCALE GENOMIC DNA]</scope>
</reference>
<evidence type="ECO:0000313" key="2">
    <source>
        <dbReference type="Proteomes" id="UP000267096"/>
    </source>
</evidence>
<accession>A0A0M3K9M6</accession>
<evidence type="ECO:0000313" key="1">
    <source>
        <dbReference type="EMBL" id="VDK59424.1"/>
    </source>
</evidence>
<dbReference type="WBParaSite" id="ASIM_0001767001-mRNA-1">
    <property type="protein sequence ID" value="ASIM_0001767001-mRNA-1"/>
    <property type="gene ID" value="ASIM_0001767001"/>
</dbReference>
<dbReference type="EMBL" id="UYRR01033712">
    <property type="protein sequence ID" value="VDK59424.1"/>
    <property type="molecule type" value="Genomic_DNA"/>
</dbReference>
<keyword evidence="2" id="KW-1185">Reference proteome</keyword>
<gene>
    <name evidence="1" type="ORF">ASIM_LOCUS17074</name>
</gene>